<dbReference type="InterPro" id="IPR036388">
    <property type="entry name" value="WH-like_DNA-bd_sf"/>
</dbReference>
<dbReference type="GO" id="GO:0003677">
    <property type="term" value="F:DNA binding"/>
    <property type="evidence" value="ECO:0007669"/>
    <property type="project" value="UniProtKB-KW"/>
</dbReference>
<keyword evidence="2" id="KW-0238">DNA-binding</keyword>
<gene>
    <name evidence="2" type="ORF">J2X09_001207</name>
</gene>
<dbReference type="SMART" id="SM00347">
    <property type="entry name" value="HTH_MARR"/>
    <property type="match status" value="1"/>
</dbReference>
<reference evidence="2 3" key="1">
    <citation type="submission" date="2023-07" db="EMBL/GenBank/DDBJ databases">
        <title>Sorghum-associated microbial communities from plants grown in Nebraska, USA.</title>
        <authorList>
            <person name="Schachtman D."/>
        </authorList>
    </citation>
    <scope>NUCLEOTIDE SEQUENCE [LARGE SCALE GENOMIC DNA]</scope>
    <source>
        <strain evidence="2 3">BE240</strain>
    </source>
</reference>
<dbReference type="InterPro" id="IPR000835">
    <property type="entry name" value="HTH_MarR-typ"/>
</dbReference>
<dbReference type="PANTHER" id="PTHR33164">
    <property type="entry name" value="TRANSCRIPTIONAL REGULATOR, MARR FAMILY"/>
    <property type="match status" value="1"/>
</dbReference>
<organism evidence="2 3">
    <name type="scientific">Hydrogenophaga laconesensis</name>
    <dbReference type="NCBI Taxonomy" id="1805971"/>
    <lineage>
        <taxon>Bacteria</taxon>
        <taxon>Pseudomonadati</taxon>
        <taxon>Pseudomonadota</taxon>
        <taxon>Betaproteobacteria</taxon>
        <taxon>Burkholderiales</taxon>
        <taxon>Comamonadaceae</taxon>
        <taxon>Hydrogenophaga</taxon>
    </lineage>
</organism>
<dbReference type="InterPro" id="IPR036390">
    <property type="entry name" value="WH_DNA-bd_sf"/>
</dbReference>
<dbReference type="EMBL" id="JAVDWE010000002">
    <property type="protein sequence ID" value="MDR7093475.1"/>
    <property type="molecule type" value="Genomic_DNA"/>
</dbReference>
<keyword evidence="3" id="KW-1185">Reference proteome</keyword>
<proteinExistence type="predicted"/>
<dbReference type="Proteomes" id="UP001265550">
    <property type="component" value="Unassembled WGS sequence"/>
</dbReference>
<evidence type="ECO:0000313" key="3">
    <source>
        <dbReference type="Proteomes" id="UP001265550"/>
    </source>
</evidence>
<evidence type="ECO:0000313" key="2">
    <source>
        <dbReference type="EMBL" id="MDR7093475.1"/>
    </source>
</evidence>
<evidence type="ECO:0000259" key="1">
    <source>
        <dbReference type="PROSITE" id="PS50995"/>
    </source>
</evidence>
<dbReference type="PANTHER" id="PTHR33164:SF57">
    <property type="entry name" value="MARR-FAMILY TRANSCRIPTIONAL REGULATOR"/>
    <property type="match status" value="1"/>
</dbReference>
<sequence>MKTDVTKPRRAAPDAWRLGNAGRVLGNAVTRFESRVLELMADAGHADTRLSHVNLTRHLDLEGTRITELARRARMTNAAMTELIDQCETLGLVVREADPSDKRARTVRFTDAGRAWLKAFGQAVKKAEREMIREIGPEAADVLLQGLARYGGTVESILVAHPGAKA</sequence>
<dbReference type="Pfam" id="PF01047">
    <property type="entry name" value="MarR"/>
    <property type="match status" value="1"/>
</dbReference>
<name>A0ABU1V7Q1_9BURK</name>
<dbReference type="SUPFAM" id="SSF46785">
    <property type="entry name" value="Winged helix' DNA-binding domain"/>
    <property type="match status" value="1"/>
</dbReference>
<dbReference type="PROSITE" id="PS50995">
    <property type="entry name" value="HTH_MARR_2"/>
    <property type="match status" value="1"/>
</dbReference>
<dbReference type="Gene3D" id="1.10.10.10">
    <property type="entry name" value="Winged helix-like DNA-binding domain superfamily/Winged helix DNA-binding domain"/>
    <property type="match status" value="1"/>
</dbReference>
<comment type="caution">
    <text evidence="2">The sequence shown here is derived from an EMBL/GenBank/DDBJ whole genome shotgun (WGS) entry which is preliminary data.</text>
</comment>
<dbReference type="RefSeq" id="WP_204732665.1">
    <property type="nucleotide sequence ID" value="NZ_JAVDWE010000002.1"/>
</dbReference>
<dbReference type="InterPro" id="IPR039422">
    <property type="entry name" value="MarR/SlyA-like"/>
</dbReference>
<feature type="domain" description="HTH marR-type" evidence="1">
    <location>
        <begin position="1"/>
        <end position="152"/>
    </location>
</feature>
<protein>
    <submittedName>
        <fullName evidence="2">DNA-binding MarR family transcriptional regulator</fullName>
    </submittedName>
</protein>
<accession>A0ABU1V7Q1</accession>